<dbReference type="PROSITE" id="PS50943">
    <property type="entry name" value="HTH_CROC1"/>
    <property type="match status" value="1"/>
</dbReference>
<accession>A0A2N3Y5Q3</accession>
<dbReference type="GO" id="GO:0003677">
    <property type="term" value="F:DNA binding"/>
    <property type="evidence" value="ECO:0007669"/>
    <property type="project" value="InterPro"/>
</dbReference>
<dbReference type="Gene3D" id="1.25.40.10">
    <property type="entry name" value="Tetratricopeptide repeat domain"/>
    <property type="match status" value="1"/>
</dbReference>
<dbReference type="AlphaFoldDB" id="A0A2N3Y5Q3"/>
<dbReference type="STRING" id="994479.GCA_000194155_06973"/>
<dbReference type="SUPFAM" id="SSF48452">
    <property type="entry name" value="TPR-like"/>
    <property type="match status" value="1"/>
</dbReference>
<dbReference type="EMBL" id="PJNB01000001">
    <property type="protein sequence ID" value="PKW18254.1"/>
    <property type="molecule type" value="Genomic_DNA"/>
</dbReference>
<dbReference type="CDD" id="cd00093">
    <property type="entry name" value="HTH_XRE"/>
    <property type="match status" value="1"/>
</dbReference>
<evidence type="ECO:0000313" key="3">
    <source>
        <dbReference type="Proteomes" id="UP000233786"/>
    </source>
</evidence>
<dbReference type="Gene3D" id="1.10.260.40">
    <property type="entry name" value="lambda repressor-like DNA-binding domains"/>
    <property type="match status" value="1"/>
</dbReference>
<feature type="domain" description="HTH cro/C1-type" evidence="1">
    <location>
        <begin position="9"/>
        <end position="28"/>
    </location>
</feature>
<dbReference type="OrthoDB" id="3213425at2"/>
<organism evidence="2 3">
    <name type="scientific">Saccharopolyspora spinosa</name>
    <dbReference type="NCBI Taxonomy" id="60894"/>
    <lineage>
        <taxon>Bacteria</taxon>
        <taxon>Bacillati</taxon>
        <taxon>Actinomycetota</taxon>
        <taxon>Actinomycetes</taxon>
        <taxon>Pseudonocardiales</taxon>
        <taxon>Pseudonocardiaceae</taxon>
        <taxon>Saccharopolyspora</taxon>
    </lineage>
</organism>
<protein>
    <submittedName>
        <fullName evidence="2">Helix-turn-helix protein</fullName>
    </submittedName>
</protein>
<keyword evidence="3" id="KW-1185">Reference proteome</keyword>
<sequence length="443" mass="48053">MSGMSNDLLRAARVAAGLTQGQLAERANAEVERLTDGPGAMDADYIGKLERGVHTWPNRSYREALRTVLQVESDADLGFRSSRSRATTLRASPRRANGGDDVERKTFLRALAGSIAGFTLVDPVAEFVASASPTGTYRRIGRAEIDHINHMARMFAGQDHLFGGELSADAAIAQLTSSAQLLNGQFSSETTRRELFAAMGDLADIAAGVCFDAGLHQKAESCFRFAAGCATEVGDWSLRAKALSGMANLAVHQERFDDALSYAEMALVRTDRLTPLVRSVMHTRHARALGSFGVEREMDCITAIRRAEDCFVGRSDNEPEWITYYDSSRLARDCGRALLGLALNGGDYREAQNQLCASIASFPASHSRGKALALANLATLIMSRADPVYAVDLGNDAITSVGQVRSDRVFNALRQLRVAGKRHLSNPAVRDLNRRIGEIMRTG</sequence>
<comment type="caution">
    <text evidence="2">The sequence shown here is derived from an EMBL/GenBank/DDBJ whole genome shotgun (WGS) entry which is preliminary data.</text>
</comment>
<reference evidence="2" key="1">
    <citation type="submission" date="2017-12" db="EMBL/GenBank/DDBJ databases">
        <title>Sequencing the genomes of 1000 Actinobacteria strains.</title>
        <authorList>
            <person name="Klenk H.-P."/>
        </authorList>
    </citation>
    <scope>NUCLEOTIDE SEQUENCE [LARGE SCALE GENOMIC DNA]</scope>
    <source>
        <strain evidence="2">DSM 44228</strain>
    </source>
</reference>
<name>A0A2N3Y5Q3_SACSN</name>
<gene>
    <name evidence="2" type="ORF">A8926_6325</name>
</gene>
<evidence type="ECO:0000259" key="1">
    <source>
        <dbReference type="PROSITE" id="PS50943"/>
    </source>
</evidence>
<dbReference type="InterPro" id="IPR011990">
    <property type="entry name" value="TPR-like_helical_dom_sf"/>
</dbReference>
<dbReference type="Proteomes" id="UP000233786">
    <property type="component" value="Unassembled WGS sequence"/>
</dbReference>
<dbReference type="InterPro" id="IPR010982">
    <property type="entry name" value="Lambda_DNA-bd_dom_sf"/>
</dbReference>
<dbReference type="InterPro" id="IPR001387">
    <property type="entry name" value="Cro/C1-type_HTH"/>
</dbReference>
<proteinExistence type="predicted"/>
<evidence type="ECO:0000313" key="2">
    <source>
        <dbReference type="EMBL" id="PKW18254.1"/>
    </source>
</evidence>
<dbReference type="SUPFAM" id="SSF47413">
    <property type="entry name" value="lambda repressor-like DNA-binding domains"/>
    <property type="match status" value="1"/>
</dbReference>